<evidence type="ECO:0000313" key="1">
    <source>
        <dbReference type="EMBL" id="WXC79827.1"/>
    </source>
</evidence>
<protein>
    <submittedName>
        <fullName evidence="1">Uncharacterized protein</fullName>
    </submittedName>
</protein>
<dbReference type="Proteomes" id="UP001432046">
    <property type="component" value="Chromosome"/>
</dbReference>
<gene>
    <name evidence="1" type="ORF">WDK88_42955</name>
</gene>
<organism evidence="1 2">
    <name type="scientific">Bradyrhizobium septentrionale</name>
    <dbReference type="NCBI Taxonomy" id="1404411"/>
    <lineage>
        <taxon>Bacteria</taxon>
        <taxon>Pseudomonadati</taxon>
        <taxon>Pseudomonadota</taxon>
        <taxon>Alphaproteobacteria</taxon>
        <taxon>Hyphomicrobiales</taxon>
        <taxon>Nitrobacteraceae</taxon>
        <taxon>Bradyrhizobium</taxon>
    </lineage>
</organism>
<evidence type="ECO:0000313" key="2">
    <source>
        <dbReference type="Proteomes" id="UP001432046"/>
    </source>
</evidence>
<reference evidence="1" key="2">
    <citation type="submission" date="2024-03" db="EMBL/GenBank/DDBJ databases">
        <authorList>
            <person name="Bromfield E.S.P."/>
            <person name="Cloutier S."/>
        </authorList>
    </citation>
    <scope>NUCLEOTIDE SEQUENCE</scope>
    <source>
        <strain evidence="1">5S5</strain>
    </source>
</reference>
<dbReference type="RefSeq" id="WP_224496486.1">
    <property type="nucleotide sequence ID" value="NZ_CP088285.1"/>
</dbReference>
<proteinExistence type="predicted"/>
<accession>A0ABZ2NXZ1</accession>
<name>A0ABZ2NXZ1_9BRAD</name>
<dbReference type="EMBL" id="CP147711">
    <property type="protein sequence ID" value="WXC79827.1"/>
    <property type="molecule type" value="Genomic_DNA"/>
</dbReference>
<sequence length="60" mass="6356">MQFTRSVIVEQAERGVAALLKFGQHNAGAEGVNGAGGNGDDIAFRNWTPLNQVDDRAIGD</sequence>
<reference evidence="1" key="1">
    <citation type="journal article" date="2021" name="Int. J. Syst. Evol. Microbiol.">
        <title>Bradyrhizobium septentrionale sp. nov. (sv. septentrionale) and Bradyrhizobium quebecense sp. nov. (sv. septentrionale) associated with legumes native to Canada possess rearranged symbiosis genes and numerous insertion sequences.</title>
        <authorList>
            <person name="Bromfield E.S.P."/>
            <person name="Cloutier S."/>
        </authorList>
    </citation>
    <scope>NUCLEOTIDE SEQUENCE</scope>
    <source>
        <strain evidence="1">5S5</strain>
    </source>
</reference>
<keyword evidence="2" id="KW-1185">Reference proteome</keyword>